<dbReference type="EMBL" id="JAEAOA010001427">
    <property type="protein sequence ID" value="KAK3582461.1"/>
    <property type="molecule type" value="Genomic_DNA"/>
</dbReference>
<keyword evidence="2" id="KW-0808">Transferase</keyword>
<dbReference type="CDD" id="cd02540">
    <property type="entry name" value="GT2_GlmU_N_bac"/>
    <property type="match status" value="1"/>
</dbReference>
<dbReference type="GO" id="GO:0003977">
    <property type="term" value="F:UDP-N-acetylglucosamine diphosphorylase activity"/>
    <property type="evidence" value="ECO:0007669"/>
    <property type="project" value="UniProtKB-EC"/>
</dbReference>
<evidence type="ECO:0000259" key="5">
    <source>
        <dbReference type="Pfam" id="PF00483"/>
    </source>
</evidence>
<gene>
    <name evidence="6" type="ORF">CHS0354_024008</name>
</gene>
<reference evidence="6" key="2">
    <citation type="journal article" date="2021" name="Genome Biol. Evol.">
        <title>Developing a high-quality reference genome for a parasitic bivalve with doubly uniparental inheritance (Bivalvia: Unionida).</title>
        <authorList>
            <person name="Smith C.H."/>
        </authorList>
    </citation>
    <scope>NUCLEOTIDE SEQUENCE</scope>
    <source>
        <strain evidence="6">CHS0354</strain>
        <tissue evidence="6">Mantle</tissue>
    </source>
</reference>
<keyword evidence="3" id="KW-0548">Nucleotidyltransferase</keyword>
<keyword evidence="7" id="KW-1185">Reference proteome</keyword>
<comment type="catalytic activity">
    <reaction evidence="4">
        <text>N-acetyl-alpha-D-glucosamine 1-phosphate + UTP + H(+) = UDP-N-acetyl-alpha-D-glucosamine + diphosphate</text>
        <dbReference type="Rhea" id="RHEA:13509"/>
        <dbReference type="ChEBI" id="CHEBI:15378"/>
        <dbReference type="ChEBI" id="CHEBI:33019"/>
        <dbReference type="ChEBI" id="CHEBI:46398"/>
        <dbReference type="ChEBI" id="CHEBI:57705"/>
        <dbReference type="ChEBI" id="CHEBI:57776"/>
        <dbReference type="EC" id="2.7.7.23"/>
    </reaction>
</comment>
<dbReference type="InterPro" id="IPR005835">
    <property type="entry name" value="NTP_transferase_dom"/>
</dbReference>
<dbReference type="HAMAP" id="MF_00446">
    <property type="entry name" value="PanD"/>
    <property type="match status" value="1"/>
</dbReference>
<dbReference type="GO" id="GO:0006523">
    <property type="term" value="P:alanine biosynthetic process"/>
    <property type="evidence" value="ECO:0007669"/>
    <property type="project" value="InterPro"/>
</dbReference>
<dbReference type="SUPFAM" id="SSF53448">
    <property type="entry name" value="Nucleotide-diphospho-sugar transferases"/>
    <property type="match status" value="1"/>
</dbReference>
<evidence type="ECO:0000256" key="2">
    <source>
        <dbReference type="ARBA" id="ARBA00022679"/>
    </source>
</evidence>
<dbReference type="Gene3D" id="2.40.40.20">
    <property type="match status" value="1"/>
</dbReference>
<dbReference type="PANTHER" id="PTHR43584">
    <property type="entry name" value="NUCLEOTIDYL TRANSFERASE"/>
    <property type="match status" value="1"/>
</dbReference>
<proteinExistence type="inferred from homology"/>
<dbReference type="SUPFAM" id="SSF50692">
    <property type="entry name" value="ADC-like"/>
    <property type="match status" value="1"/>
</dbReference>
<comment type="caution">
    <text evidence="6">The sequence shown here is derived from an EMBL/GenBank/DDBJ whole genome shotgun (WGS) entry which is preliminary data.</text>
</comment>
<dbReference type="Gene3D" id="3.90.550.10">
    <property type="entry name" value="Spore Coat Polysaccharide Biosynthesis Protein SpsA, Chain A"/>
    <property type="match status" value="1"/>
</dbReference>
<name>A0AAE0RZH4_9BIVA</name>
<dbReference type="InterPro" id="IPR029044">
    <property type="entry name" value="Nucleotide-diphossugar_trans"/>
</dbReference>
<evidence type="ECO:0000313" key="6">
    <source>
        <dbReference type="EMBL" id="KAK3582461.1"/>
    </source>
</evidence>
<evidence type="ECO:0000256" key="3">
    <source>
        <dbReference type="ARBA" id="ARBA00022695"/>
    </source>
</evidence>
<sequence>MSLTVQMLKSKIHKPRVTGLELNYEGSIKVDKDLIEKAGMLFYEKVQVVNNNNGNRFETYLIPGKKGSGEVELNGACSRLAAIGDELIIMAMDSLNIVILAAGKGKRMNSQVPKVLIPLNGVPMVVQVIKAAKKLNPKKIILVVGYMGESVITATQMFDVEYVWQNKQLGTGHAVKQVKPLLKEKNTRTLVLCGDTPLIQSQTLNTMLENHIKENAAASILTAKVEEPKGYGRIVRNNLGHLLKMVEDKDASQIEKEINEINSGIYVFETELLFEGLNQINNNNIQQEYFLPDVINVFLKEKRKIAVFSIDNPIEIMGANTEEQLNNLVELVKN</sequence>
<reference evidence="6" key="1">
    <citation type="journal article" date="2021" name="Genome Biol. Evol.">
        <title>A High-Quality Reference Genome for a Parasitic Bivalve with Doubly Uniparental Inheritance (Bivalvia: Unionida).</title>
        <authorList>
            <person name="Smith C.H."/>
        </authorList>
    </citation>
    <scope>NUCLEOTIDE SEQUENCE</scope>
    <source>
        <strain evidence="6">CHS0354</strain>
    </source>
</reference>
<dbReference type="InterPro" id="IPR003190">
    <property type="entry name" value="Asp_decarbox"/>
</dbReference>
<dbReference type="Pfam" id="PF00483">
    <property type="entry name" value="NTP_transferase"/>
    <property type="match status" value="1"/>
</dbReference>
<evidence type="ECO:0000313" key="7">
    <source>
        <dbReference type="Proteomes" id="UP001195483"/>
    </source>
</evidence>
<dbReference type="Pfam" id="PF02261">
    <property type="entry name" value="Asp_decarbox"/>
    <property type="match status" value="1"/>
</dbReference>
<dbReference type="EC" id="2.7.7.23" evidence="1"/>
<dbReference type="AlphaFoldDB" id="A0AAE0RZH4"/>
<dbReference type="Proteomes" id="UP001195483">
    <property type="component" value="Unassembled WGS sequence"/>
</dbReference>
<dbReference type="InterPro" id="IPR050065">
    <property type="entry name" value="GlmU-like"/>
</dbReference>
<dbReference type="PANTHER" id="PTHR43584:SF3">
    <property type="entry name" value="BIFUNCTIONAL PROTEIN GLMU"/>
    <property type="match status" value="1"/>
</dbReference>
<evidence type="ECO:0000256" key="4">
    <source>
        <dbReference type="ARBA" id="ARBA00048493"/>
    </source>
</evidence>
<evidence type="ECO:0000256" key="1">
    <source>
        <dbReference type="ARBA" id="ARBA00012457"/>
    </source>
</evidence>
<protein>
    <recommendedName>
        <fullName evidence="1">UDP-N-acetylglucosamine diphosphorylase</fullName>
        <ecNumber evidence="1">2.7.7.23</ecNumber>
    </recommendedName>
</protein>
<dbReference type="InterPro" id="IPR009010">
    <property type="entry name" value="Asp_de-COase-like_dom_sf"/>
</dbReference>
<accession>A0AAE0RZH4</accession>
<organism evidence="6 7">
    <name type="scientific">Potamilus streckersoni</name>
    <dbReference type="NCBI Taxonomy" id="2493646"/>
    <lineage>
        <taxon>Eukaryota</taxon>
        <taxon>Metazoa</taxon>
        <taxon>Spiralia</taxon>
        <taxon>Lophotrochozoa</taxon>
        <taxon>Mollusca</taxon>
        <taxon>Bivalvia</taxon>
        <taxon>Autobranchia</taxon>
        <taxon>Heteroconchia</taxon>
        <taxon>Palaeoheterodonta</taxon>
        <taxon>Unionida</taxon>
        <taxon>Unionoidea</taxon>
        <taxon>Unionidae</taxon>
        <taxon>Ambleminae</taxon>
        <taxon>Lampsilini</taxon>
        <taxon>Potamilus</taxon>
    </lineage>
</organism>
<feature type="domain" description="Nucleotidyl transferase" evidence="5">
    <location>
        <begin position="98"/>
        <end position="304"/>
    </location>
</feature>
<reference evidence="6" key="3">
    <citation type="submission" date="2023-05" db="EMBL/GenBank/DDBJ databases">
        <authorList>
            <person name="Smith C.H."/>
        </authorList>
    </citation>
    <scope>NUCLEOTIDE SEQUENCE</scope>
    <source>
        <strain evidence="6">CHS0354</strain>
        <tissue evidence="6">Mantle</tissue>
    </source>
</reference>
<dbReference type="NCBIfam" id="TIGR00223">
    <property type="entry name" value="panD"/>
    <property type="match status" value="1"/>
</dbReference>
<dbReference type="GO" id="GO:0004068">
    <property type="term" value="F:aspartate 1-decarboxylase activity"/>
    <property type="evidence" value="ECO:0007669"/>
    <property type="project" value="InterPro"/>
</dbReference>